<protein>
    <submittedName>
        <fullName evidence="1">Uncharacterized protein</fullName>
    </submittedName>
</protein>
<proteinExistence type="predicted"/>
<keyword evidence="2" id="KW-1185">Reference proteome</keyword>
<dbReference type="EMBL" id="JBHFNR010000036">
    <property type="protein sequence ID" value="MFB2892442.1"/>
    <property type="molecule type" value="Genomic_DNA"/>
</dbReference>
<reference evidence="1 2" key="1">
    <citation type="submission" date="2024-09" db="EMBL/GenBank/DDBJ databases">
        <title>Floridaenema gen nov. (Aerosakkonemataceae, Aerosakkonematales ord. nov., Cyanobacteria) from benthic tropical and subtropical fresh waters, with the description of four new species.</title>
        <authorList>
            <person name="Moretto J.A."/>
            <person name="Berthold D.E."/>
            <person name="Lefler F.W."/>
            <person name="Huang I.-S."/>
            <person name="Laughinghouse H. IV."/>
        </authorList>
    </citation>
    <scope>NUCLEOTIDE SEQUENCE [LARGE SCALE GENOMIC DNA]</scope>
    <source>
        <strain evidence="1 2">BLCC-F50</strain>
    </source>
</reference>
<accession>A0ABV4XMZ2</accession>
<organism evidence="1 2">
    <name type="scientific">Floridaenema flaviceps BLCC-F50</name>
    <dbReference type="NCBI Taxonomy" id="3153642"/>
    <lineage>
        <taxon>Bacteria</taxon>
        <taxon>Bacillati</taxon>
        <taxon>Cyanobacteriota</taxon>
        <taxon>Cyanophyceae</taxon>
        <taxon>Oscillatoriophycideae</taxon>
        <taxon>Aerosakkonematales</taxon>
        <taxon>Aerosakkonemataceae</taxon>
        <taxon>Floridanema</taxon>
        <taxon>Floridanema flaviceps</taxon>
    </lineage>
</organism>
<gene>
    <name evidence="1" type="ORF">ACE1CI_05810</name>
</gene>
<dbReference type="Proteomes" id="UP001576784">
    <property type="component" value="Unassembled WGS sequence"/>
</dbReference>
<dbReference type="RefSeq" id="WP_413262115.1">
    <property type="nucleotide sequence ID" value="NZ_JBHFNR010000036.1"/>
</dbReference>
<evidence type="ECO:0000313" key="1">
    <source>
        <dbReference type="EMBL" id="MFB2892442.1"/>
    </source>
</evidence>
<sequence>MAKAIAMAMEIKLNLSDSLLESAQHLGEATQEDVSTILLNILEVLLPTLETLVDNDFYPVVANLSDSQVMALADAKMDRISHQRLRELQEKGKITELTQTERDELLTLISIYQLGQLRKSEALVEAVKRGLLSPLHP</sequence>
<name>A0ABV4XMZ2_9CYAN</name>
<evidence type="ECO:0000313" key="2">
    <source>
        <dbReference type="Proteomes" id="UP001576784"/>
    </source>
</evidence>
<comment type="caution">
    <text evidence="1">The sequence shown here is derived from an EMBL/GenBank/DDBJ whole genome shotgun (WGS) entry which is preliminary data.</text>
</comment>